<dbReference type="Gene3D" id="1.10.10.10">
    <property type="entry name" value="Winged helix-like DNA-binding domain superfamily/Winged helix DNA-binding domain"/>
    <property type="match status" value="1"/>
</dbReference>
<dbReference type="AlphaFoldDB" id="A0AAN8T191"/>
<evidence type="ECO:0000256" key="6">
    <source>
        <dbReference type="ARBA" id="ARBA00022840"/>
    </source>
</evidence>
<organism evidence="8 9">
    <name type="scientific">Solanum bulbocastanum</name>
    <name type="common">Wild potato</name>
    <dbReference type="NCBI Taxonomy" id="147425"/>
    <lineage>
        <taxon>Eukaryota</taxon>
        <taxon>Viridiplantae</taxon>
        <taxon>Streptophyta</taxon>
        <taxon>Embryophyta</taxon>
        <taxon>Tracheophyta</taxon>
        <taxon>Spermatophyta</taxon>
        <taxon>Magnoliopsida</taxon>
        <taxon>eudicotyledons</taxon>
        <taxon>Gunneridae</taxon>
        <taxon>Pentapetalae</taxon>
        <taxon>asterids</taxon>
        <taxon>lamiids</taxon>
        <taxon>Solanales</taxon>
        <taxon>Solanaceae</taxon>
        <taxon>Solanoideae</taxon>
        <taxon>Solaneae</taxon>
        <taxon>Solanum</taxon>
    </lineage>
</organism>
<dbReference type="GO" id="GO:0006952">
    <property type="term" value="P:defense response"/>
    <property type="evidence" value="ECO:0007669"/>
    <property type="project" value="UniProtKB-KW"/>
</dbReference>
<evidence type="ECO:0000313" key="9">
    <source>
        <dbReference type="Proteomes" id="UP001371456"/>
    </source>
</evidence>
<comment type="similarity">
    <text evidence="1">Belongs to the disease resistance NB-LRR family.</text>
</comment>
<dbReference type="EMBL" id="JBANQN010000011">
    <property type="protein sequence ID" value="KAK6775386.1"/>
    <property type="molecule type" value="Genomic_DNA"/>
</dbReference>
<dbReference type="InterPro" id="IPR058922">
    <property type="entry name" value="WHD_DRP"/>
</dbReference>
<dbReference type="InterPro" id="IPR032675">
    <property type="entry name" value="LRR_dom_sf"/>
</dbReference>
<dbReference type="PANTHER" id="PTHR15140:SF51">
    <property type="entry name" value="LATE BLIGHT RESISTANCE PROTEIN HOMOLOG R1A-3 ISOFORM X1"/>
    <property type="match status" value="1"/>
</dbReference>
<dbReference type="PANTHER" id="PTHR15140">
    <property type="entry name" value="TUBULIN-SPECIFIC CHAPERONE E"/>
    <property type="match status" value="1"/>
</dbReference>
<evidence type="ECO:0000313" key="8">
    <source>
        <dbReference type="EMBL" id="KAK6775386.1"/>
    </source>
</evidence>
<proteinExistence type="inferred from homology"/>
<reference evidence="8 9" key="1">
    <citation type="submission" date="2024-02" db="EMBL/GenBank/DDBJ databases">
        <title>de novo genome assembly of Solanum bulbocastanum strain 11H21.</title>
        <authorList>
            <person name="Hosaka A.J."/>
        </authorList>
    </citation>
    <scope>NUCLEOTIDE SEQUENCE [LARGE SCALE GENOMIC DNA]</scope>
    <source>
        <tissue evidence="8">Young leaves</tissue>
    </source>
</reference>
<evidence type="ECO:0000256" key="3">
    <source>
        <dbReference type="ARBA" id="ARBA00022737"/>
    </source>
</evidence>
<accession>A0AAN8T191</accession>
<keyword evidence="3" id="KW-0677">Repeat</keyword>
<gene>
    <name evidence="8" type="ORF">RDI58_026387</name>
</gene>
<dbReference type="Proteomes" id="UP001371456">
    <property type="component" value="Unassembled WGS sequence"/>
</dbReference>
<dbReference type="InterPro" id="IPR036388">
    <property type="entry name" value="WH-like_DNA-bd_sf"/>
</dbReference>
<protein>
    <recommendedName>
        <fullName evidence="7">Disease resistance protein winged helix domain-containing protein</fullName>
    </recommendedName>
</protein>
<sequence length="545" mass="63402">MDPTYDNWKKVEENLNSFFGTVSERCQSILTLSYNYLPQYLKACFLYVGGFPEDIEINVSKLIRLWIAEEFVRGRSNKRLEVVAEEYLEELIDRSLMLAGKHGDNGMMRTCKIHDLLRQLCLREAHTENVVHVMNANVPISLEAIDDQRRLIVQFDLEEKEFYPTRHSSGITSITRTFISRRSYFPKRNLSIVSQLKLLKVLDVVSIEYDLSCVIPQLVHLRYVAAKIEETLSLAKLRNLQTIIFESFLGTKLKRPVDIWTTTEIRHVDIRSPLYISNPLEAENTSIGEHPLFLNNLQTLTLDLSPFAVEIIRRTPNLKELRILHKVKHSDGLAILDSLSLLEKLEKLHLQAQQTVNQIMIFSGDIFLPNLKELTLSFTFIPWEAINLLANLPNLEVLEGYSAFDGTDWRLNEDVVFRKLKRLLLHRCRDLQKWEAGSDNFPMLEKLMMFELEKLEEIPESIGDIMTLKLIKIKWCSYALEKSAKKIQQEQQSLGNYELLIKITPLLSHVWQQQLQDQQVPQMLYEAELATKAAKCFIRHMDKWS</sequence>
<keyword evidence="6" id="KW-0067">ATP-binding</keyword>
<evidence type="ECO:0000256" key="2">
    <source>
        <dbReference type="ARBA" id="ARBA00022614"/>
    </source>
</evidence>
<keyword evidence="2" id="KW-0433">Leucine-rich repeat</keyword>
<keyword evidence="5" id="KW-0611">Plant defense</keyword>
<dbReference type="Pfam" id="PF23559">
    <property type="entry name" value="WHD_DRP"/>
    <property type="match status" value="1"/>
</dbReference>
<feature type="domain" description="Disease resistance protein winged helix" evidence="7">
    <location>
        <begin position="51"/>
        <end position="120"/>
    </location>
</feature>
<evidence type="ECO:0000259" key="7">
    <source>
        <dbReference type="Pfam" id="PF23559"/>
    </source>
</evidence>
<dbReference type="Gene3D" id="3.80.10.10">
    <property type="entry name" value="Ribonuclease Inhibitor"/>
    <property type="match status" value="1"/>
</dbReference>
<name>A0AAN8T191_SOLBU</name>
<keyword evidence="4" id="KW-0547">Nucleotide-binding</keyword>
<keyword evidence="9" id="KW-1185">Reference proteome</keyword>
<evidence type="ECO:0000256" key="5">
    <source>
        <dbReference type="ARBA" id="ARBA00022821"/>
    </source>
</evidence>
<dbReference type="SUPFAM" id="SSF52047">
    <property type="entry name" value="RNI-like"/>
    <property type="match status" value="1"/>
</dbReference>
<dbReference type="FunFam" id="1.10.10.10:FF:000322">
    <property type="entry name" value="Probable disease resistance protein At1g63360"/>
    <property type="match status" value="1"/>
</dbReference>
<evidence type="ECO:0000256" key="1">
    <source>
        <dbReference type="ARBA" id="ARBA00008894"/>
    </source>
</evidence>
<evidence type="ECO:0000256" key="4">
    <source>
        <dbReference type="ARBA" id="ARBA00022741"/>
    </source>
</evidence>
<comment type="caution">
    <text evidence="8">The sequence shown here is derived from an EMBL/GenBank/DDBJ whole genome shotgun (WGS) entry which is preliminary data.</text>
</comment>
<dbReference type="GO" id="GO:0005524">
    <property type="term" value="F:ATP binding"/>
    <property type="evidence" value="ECO:0007669"/>
    <property type="project" value="UniProtKB-KW"/>
</dbReference>